<evidence type="ECO:0000259" key="1">
    <source>
        <dbReference type="Pfam" id="PF04233"/>
    </source>
</evidence>
<dbReference type="NCBIfam" id="TIGR01641">
    <property type="entry name" value="phageSPP1_gp7"/>
    <property type="match status" value="1"/>
</dbReference>
<evidence type="ECO:0000313" key="2">
    <source>
        <dbReference type="EMBL" id="KXB63325.1"/>
    </source>
</evidence>
<gene>
    <name evidence="2" type="ORF">HMPREF3180_01585</name>
</gene>
<protein>
    <submittedName>
        <fullName evidence="2">Phage head morphogeneis protein, SPP1 gp7 family</fullName>
    </submittedName>
</protein>
<dbReference type="AlphaFoldDB" id="A0A134A6K2"/>
<dbReference type="InterPro" id="IPR006528">
    <property type="entry name" value="Phage_head_morphogenesis_dom"/>
</dbReference>
<accession>A0A134A6K2</accession>
<sequence>MIKIDFKWNHKVEKKLFIFFRKIAFSVFDNKKIDIDYSNLMKIFVNYSISYEKKFKKSKNIDAKKHTEIAVKQIKEIKDWQNNLNNYVGENKEKDNLEDVLRNNAKFRARNMLGNYYKDFLREIIANESEYFEWNTMGDERVRPTHEARDGQIYNWDNAEIVPGEEPGCRCWATVYFPDSQEEINNINQNS</sequence>
<organism evidence="2 3">
    <name type="scientific">Leptotrichia wadei</name>
    <dbReference type="NCBI Taxonomy" id="157687"/>
    <lineage>
        <taxon>Bacteria</taxon>
        <taxon>Fusobacteriati</taxon>
        <taxon>Fusobacteriota</taxon>
        <taxon>Fusobacteriia</taxon>
        <taxon>Fusobacteriales</taxon>
        <taxon>Leptotrichiaceae</taxon>
        <taxon>Leptotrichia</taxon>
    </lineage>
</organism>
<dbReference type="STRING" id="157687.HMPREF3180_01585"/>
<feature type="domain" description="Phage head morphogenesis" evidence="1">
    <location>
        <begin position="70"/>
        <end position="172"/>
    </location>
</feature>
<dbReference type="RefSeq" id="WP_060918226.1">
    <property type="nucleotide sequence ID" value="NZ_KQ960091.1"/>
</dbReference>
<dbReference type="PATRIC" id="fig|157687.3.peg.1577"/>
<name>A0A134A6K2_9FUSO</name>
<reference evidence="3" key="1">
    <citation type="submission" date="2016-01" db="EMBL/GenBank/DDBJ databases">
        <authorList>
            <person name="Mitreva M."/>
            <person name="Pepin K.H."/>
            <person name="Mihindukulasuriya K.A."/>
            <person name="Fulton R."/>
            <person name="Fronick C."/>
            <person name="O'Laughlin M."/>
            <person name="Miner T."/>
            <person name="Herter B."/>
            <person name="Rosa B.A."/>
            <person name="Cordes M."/>
            <person name="Tomlinson C."/>
            <person name="Wollam A."/>
            <person name="Palsikar V.B."/>
            <person name="Mardis E.R."/>
            <person name="Wilson R.K."/>
        </authorList>
    </citation>
    <scope>NUCLEOTIDE SEQUENCE [LARGE SCALE GENOMIC DNA]</scope>
    <source>
        <strain evidence="3">KA00185</strain>
    </source>
</reference>
<comment type="caution">
    <text evidence="2">The sequence shown here is derived from an EMBL/GenBank/DDBJ whole genome shotgun (WGS) entry which is preliminary data.</text>
</comment>
<dbReference type="OrthoDB" id="9813502at2"/>
<dbReference type="Proteomes" id="UP000070483">
    <property type="component" value="Unassembled WGS sequence"/>
</dbReference>
<dbReference type="EMBL" id="LSDD01000113">
    <property type="protein sequence ID" value="KXB63325.1"/>
    <property type="molecule type" value="Genomic_DNA"/>
</dbReference>
<proteinExistence type="predicted"/>
<dbReference type="Pfam" id="PF04233">
    <property type="entry name" value="Phage_Mu_F"/>
    <property type="match status" value="1"/>
</dbReference>
<evidence type="ECO:0000313" key="3">
    <source>
        <dbReference type="Proteomes" id="UP000070483"/>
    </source>
</evidence>
<keyword evidence="3" id="KW-1185">Reference proteome</keyword>